<comment type="caution">
    <text evidence="2">The sequence shown here is derived from an EMBL/GenBank/DDBJ whole genome shotgun (WGS) entry which is preliminary data.</text>
</comment>
<dbReference type="InterPro" id="IPR046582">
    <property type="entry name" value="DUF6630"/>
</dbReference>
<proteinExistence type="predicted"/>
<evidence type="ECO:0000313" key="2">
    <source>
        <dbReference type="EMBL" id="SIT01148.1"/>
    </source>
</evidence>
<dbReference type="Proteomes" id="UP000185728">
    <property type="component" value="Unassembled WGS sequence"/>
</dbReference>
<sequence>MEKIKALFDLMELITKDTSLAVEIQLAENQPLDYLNQFDGTLQERGIDRPIPELPWLALVDGLARRNLLVELDWKEDPEELIAVCQRLTENHSESTEIKTTLTSLEPLTGDDIEEFLPVLNRYINKHGIQLV</sequence>
<keyword evidence="3" id="KW-1185">Reference proteome</keyword>
<name>A0ABY1L0E6_9FLAO</name>
<feature type="domain" description="DUF6630" evidence="1">
    <location>
        <begin position="7"/>
        <end position="132"/>
    </location>
</feature>
<dbReference type="Pfam" id="PF20335">
    <property type="entry name" value="DUF6630"/>
    <property type="match status" value="1"/>
</dbReference>
<reference evidence="2 3" key="1">
    <citation type="submission" date="2017-01" db="EMBL/GenBank/DDBJ databases">
        <authorList>
            <person name="Varghese N."/>
            <person name="Submissions S."/>
        </authorList>
    </citation>
    <scope>NUCLEOTIDE SEQUENCE [LARGE SCALE GENOMIC DNA]</scope>
    <source>
        <strain evidence="2 3">DSM 2061</strain>
    </source>
</reference>
<protein>
    <recommendedName>
        <fullName evidence="1">DUF6630 domain-containing protein</fullName>
    </recommendedName>
</protein>
<evidence type="ECO:0000313" key="3">
    <source>
        <dbReference type="Proteomes" id="UP000185728"/>
    </source>
</evidence>
<dbReference type="RefSeq" id="WP_076456681.1">
    <property type="nucleotide sequence ID" value="NZ_FTOB01000007.1"/>
</dbReference>
<gene>
    <name evidence="2" type="ORF">SAMN05421766_1075</name>
</gene>
<organism evidence="2 3">
    <name type="scientific">Zobellia uliginosa</name>
    <dbReference type="NCBI Taxonomy" id="143224"/>
    <lineage>
        <taxon>Bacteria</taxon>
        <taxon>Pseudomonadati</taxon>
        <taxon>Bacteroidota</taxon>
        <taxon>Flavobacteriia</taxon>
        <taxon>Flavobacteriales</taxon>
        <taxon>Flavobacteriaceae</taxon>
        <taxon>Zobellia</taxon>
    </lineage>
</organism>
<dbReference type="EMBL" id="FTOB01000007">
    <property type="protein sequence ID" value="SIT01148.1"/>
    <property type="molecule type" value="Genomic_DNA"/>
</dbReference>
<accession>A0ABY1L0E6</accession>
<evidence type="ECO:0000259" key="1">
    <source>
        <dbReference type="Pfam" id="PF20335"/>
    </source>
</evidence>